<accession>A0A0A8ZH88</accession>
<reference evidence="1" key="1">
    <citation type="submission" date="2014-09" db="EMBL/GenBank/DDBJ databases">
        <authorList>
            <person name="Magalhaes I.L.F."/>
            <person name="Oliveira U."/>
            <person name="Santos F.R."/>
            <person name="Vidigal T.H.D.A."/>
            <person name="Brescovit A.D."/>
            <person name="Santos A.J."/>
        </authorList>
    </citation>
    <scope>NUCLEOTIDE SEQUENCE</scope>
    <source>
        <tissue evidence="1">Shoot tissue taken approximately 20 cm above the soil surface</tissue>
    </source>
</reference>
<organism evidence="1">
    <name type="scientific">Arundo donax</name>
    <name type="common">Giant reed</name>
    <name type="synonym">Donax arundinaceus</name>
    <dbReference type="NCBI Taxonomy" id="35708"/>
    <lineage>
        <taxon>Eukaryota</taxon>
        <taxon>Viridiplantae</taxon>
        <taxon>Streptophyta</taxon>
        <taxon>Embryophyta</taxon>
        <taxon>Tracheophyta</taxon>
        <taxon>Spermatophyta</taxon>
        <taxon>Magnoliopsida</taxon>
        <taxon>Liliopsida</taxon>
        <taxon>Poales</taxon>
        <taxon>Poaceae</taxon>
        <taxon>PACMAD clade</taxon>
        <taxon>Arundinoideae</taxon>
        <taxon>Arundineae</taxon>
        <taxon>Arundo</taxon>
    </lineage>
</organism>
<evidence type="ECO:0000313" key="1">
    <source>
        <dbReference type="EMBL" id="JAD38151.1"/>
    </source>
</evidence>
<name>A0A0A8ZH88_ARUDO</name>
<protein>
    <submittedName>
        <fullName evidence="1">Uncharacterized protein</fullName>
    </submittedName>
</protein>
<proteinExistence type="predicted"/>
<sequence length="82" mass="9604">MKCTVIRWMCHLTKFQHIVEVMSQQSMDGYNLHDVEVQASGDPAYVTEGVEELPQLDQNLQARLEKKWLCYVWGFLIFLNVT</sequence>
<dbReference type="AlphaFoldDB" id="A0A0A8ZH88"/>
<dbReference type="EMBL" id="GBRH01259744">
    <property type="protein sequence ID" value="JAD38151.1"/>
    <property type="molecule type" value="Transcribed_RNA"/>
</dbReference>
<reference evidence="1" key="2">
    <citation type="journal article" date="2015" name="Data Brief">
        <title>Shoot transcriptome of the giant reed, Arundo donax.</title>
        <authorList>
            <person name="Barrero R.A."/>
            <person name="Guerrero F.D."/>
            <person name="Moolhuijzen P."/>
            <person name="Goolsby J.A."/>
            <person name="Tidwell J."/>
            <person name="Bellgard S.E."/>
            <person name="Bellgard M.I."/>
        </authorList>
    </citation>
    <scope>NUCLEOTIDE SEQUENCE</scope>
    <source>
        <tissue evidence="1">Shoot tissue taken approximately 20 cm above the soil surface</tissue>
    </source>
</reference>